<dbReference type="GO" id="GO:0016747">
    <property type="term" value="F:acyltransferase activity, transferring groups other than amino-acyl groups"/>
    <property type="evidence" value="ECO:0007669"/>
    <property type="project" value="InterPro"/>
</dbReference>
<protein>
    <submittedName>
        <fullName evidence="2">GNAT family N-acetyltransferase</fullName>
    </submittedName>
</protein>
<dbReference type="AlphaFoldDB" id="A0A949NGT6"/>
<sequence length="50" mass="5856">MIATHWKLNSSPYAVPIYKKLGFRNTDTEQLMNGIRYTPMKINIKSKLRS</sequence>
<dbReference type="InterPro" id="IPR000182">
    <property type="entry name" value="GNAT_dom"/>
</dbReference>
<evidence type="ECO:0000313" key="3">
    <source>
        <dbReference type="Proteomes" id="UP000712157"/>
    </source>
</evidence>
<dbReference type="SUPFAM" id="SSF55729">
    <property type="entry name" value="Acyl-CoA N-acyltransferases (Nat)"/>
    <property type="match status" value="1"/>
</dbReference>
<reference evidence="2" key="1">
    <citation type="submission" date="2021-06" db="EMBL/GenBank/DDBJ databases">
        <title>Description of novel taxa of the family Lachnospiraceae.</title>
        <authorList>
            <person name="Chaplin A.V."/>
            <person name="Sokolova S.R."/>
            <person name="Pikina A.P."/>
            <person name="Korzhanova M."/>
            <person name="Belova V."/>
            <person name="Korostin D."/>
            <person name="Efimov B.A."/>
        </authorList>
    </citation>
    <scope>NUCLEOTIDE SEQUENCE</scope>
    <source>
        <strain evidence="2">ASD5720</strain>
    </source>
</reference>
<feature type="domain" description="N-acetyltransferase" evidence="1">
    <location>
        <begin position="5"/>
        <end position="43"/>
    </location>
</feature>
<dbReference type="Proteomes" id="UP000712157">
    <property type="component" value="Unassembled WGS sequence"/>
</dbReference>
<keyword evidence="3" id="KW-1185">Reference proteome</keyword>
<organism evidence="2 3">
    <name type="scientific">Diplocloster agilis</name>
    <dbReference type="NCBI Taxonomy" id="2850323"/>
    <lineage>
        <taxon>Bacteria</taxon>
        <taxon>Bacillati</taxon>
        <taxon>Bacillota</taxon>
        <taxon>Clostridia</taxon>
        <taxon>Lachnospirales</taxon>
        <taxon>Lachnospiraceae</taxon>
        <taxon>Diplocloster</taxon>
    </lineage>
</organism>
<dbReference type="InterPro" id="IPR016181">
    <property type="entry name" value="Acyl_CoA_acyltransferase"/>
</dbReference>
<gene>
    <name evidence="2" type="ORF">KTH89_10715</name>
</gene>
<accession>A0A949NGT6</accession>
<dbReference type="RefSeq" id="WP_158342693.1">
    <property type="nucleotide sequence ID" value="NZ_JAHQCW010000015.1"/>
</dbReference>
<name>A0A949NGT6_9FIRM</name>
<evidence type="ECO:0000313" key="2">
    <source>
        <dbReference type="EMBL" id="MBU9737013.1"/>
    </source>
</evidence>
<dbReference type="EMBL" id="JAHQCW010000015">
    <property type="protein sequence ID" value="MBU9737013.1"/>
    <property type="molecule type" value="Genomic_DNA"/>
</dbReference>
<comment type="caution">
    <text evidence="2">The sequence shown here is derived from an EMBL/GenBank/DDBJ whole genome shotgun (WGS) entry which is preliminary data.</text>
</comment>
<dbReference type="Pfam" id="PF13673">
    <property type="entry name" value="Acetyltransf_10"/>
    <property type="match status" value="1"/>
</dbReference>
<evidence type="ECO:0000259" key="1">
    <source>
        <dbReference type="Pfam" id="PF13673"/>
    </source>
</evidence>
<proteinExistence type="predicted"/>